<comment type="caution">
    <text evidence="1">The sequence shown here is derived from an EMBL/GenBank/DDBJ whole genome shotgun (WGS) entry which is preliminary data.</text>
</comment>
<dbReference type="Proteomes" id="UP001497680">
    <property type="component" value="Unassembled WGS sequence"/>
</dbReference>
<proteinExistence type="predicted"/>
<evidence type="ECO:0000313" key="1">
    <source>
        <dbReference type="EMBL" id="KAI6082133.1"/>
    </source>
</evidence>
<gene>
    <name evidence="1" type="ORF">F4821DRAFT_247733</name>
</gene>
<name>A0ACC0CP89_9PEZI</name>
<sequence>MALPCPIPGCGKSFKNPHCVKSHIECFHIGTVCEWPGCNVQKATEDELRVHIRDEHNPTVGVDKTNADGSIAKKYECKWCHRWMVTPHSAVRCAYIHVRREFVKKLAAASISNVMQVYKGVVNGKLAAAEAQAQFNEMDALHTTQLEELELQLYQNQVDYFNNLHKYL</sequence>
<reference evidence="1 2" key="1">
    <citation type="journal article" date="2022" name="New Phytol.">
        <title>Ecological generalism drives hyperdiversity of secondary metabolite gene clusters in xylarialean endophytes.</title>
        <authorList>
            <person name="Franco M.E.E."/>
            <person name="Wisecaver J.H."/>
            <person name="Arnold A.E."/>
            <person name="Ju Y.M."/>
            <person name="Slot J.C."/>
            <person name="Ahrendt S."/>
            <person name="Moore L.P."/>
            <person name="Eastman K.E."/>
            <person name="Scott K."/>
            <person name="Konkel Z."/>
            <person name="Mondo S.J."/>
            <person name="Kuo A."/>
            <person name="Hayes R.D."/>
            <person name="Haridas S."/>
            <person name="Andreopoulos B."/>
            <person name="Riley R."/>
            <person name="LaButti K."/>
            <person name="Pangilinan J."/>
            <person name="Lipzen A."/>
            <person name="Amirebrahimi M."/>
            <person name="Yan J."/>
            <person name="Adam C."/>
            <person name="Keymanesh K."/>
            <person name="Ng V."/>
            <person name="Louie K."/>
            <person name="Northen T."/>
            <person name="Drula E."/>
            <person name="Henrissat B."/>
            <person name="Hsieh H.M."/>
            <person name="Youens-Clark K."/>
            <person name="Lutzoni F."/>
            <person name="Miadlikowska J."/>
            <person name="Eastwood D.C."/>
            <person name="Hamelin R.C."/>
            <person name="Grigoriev I.V."/>
            <person name="U'Ren J.M."/>
        </authorList>
    </citation>
    <scope>NUCLEOTIDE SEQUENCE [LARGE SCALE GENOMIC DNA]</scope>
    <source>
        <strain evidence="1 2">ER1909</strain>
    </source>
</reference>
<evidence type="ECO:0000313" key="2">
    <source>
        <dbReference type="Proteomes" id="UP001497680"/>
    </source>
</evidence>
<keyword evidence="2" id="KW-1185">Reference proteome</keyword>
<dbReference type="EMBL" id="MU394377">
    <property type="protein sequence ID" value="KAI6082133.1"/>
    <property type="molecule type" value="Genomic_DNA"/>
</dbReference>
<protein>
    <submittedName>
        <fullName evidence="1">Uncharacterized protein</fullName>
    </submittedName>
</protein>
<accession>A0ACC0CP89</accession>
<organism evidence="1 2">
    <name type="scientific">Hypoxylon rubiginosum</name>
    <dbReference type="NCBI Taxonomy" id="110542"/>
    <lineage>
        <taxon>Eukaryota</taxon>
        <taxon>Fungi</taxon>
        <taxon>Dikarya</taxon>
        <taxon>Ascomycota</taxon>
        <taxon>Pezizomycotina</taxon>
        <taxon>Sordariomycetes</taxon>
        <taxon>Xylariomycetidae</taxon>
        <taxon>Xylariales</taxon>
        <taxon>Hypoxylaceae</taxon>
        <taxon>Hypoxylon</taxon>
    </lineage>
</organism>